<accession>A0ABX2INS4</accession>
<proteinExistence type="predicted"/>
<evidence type="ECO:0000313" key="2">
    <source>
        <dbReference type="EMBL" id="NSX54513.1"/>
    </source>
</evidence>
<name>A0ABX2INS4_9RHOB</name>
<dbReference type="RefSeq" id="WP_174136620.1">
    <property type="nucleotide sequence ID" value="NZ_JABUFE010000003.1"/>
</dbReference>
<gene>
    <name evidence="2" type="ORF">HRQ87_06820</name>
</gene>
<sequence length="78" mass="9126">MLTESYYMLNIPIATLIIIMVLWSAMSVPVFIVIRRLGLSPWWNVMHIVPFYGGLILLWIVALKRWPEHSVDPVEVFE</sequence>
<comment type="caution">
    <text evidence="2">The sequence shown here is derived from an EMBL/GenBank/DDBJ whole genome shotgun (WGS) entry which is preliminary data.</text>
</comment>
<keyword evidence="1" id="KW-0472">Membrane</keyword>
<evidence type="ECO:0000313" key="3">
    <source>
        <dbReference type="Proteomes" id="UP000777935"/>
    </source>
</evidence>
<keyword evidence="1" id="KW-1133">Transmembrane helix</keyword>
<evidence type="ECO:0000256" key="1">
    <source>
        <dbReference type="SAM" id="Phobius"/>
    </source>
</evidence>
<keyword evidence="3" id="KW-1185">Reference proteome</keyword>
<protein>
    <submittedName>
        <fullName evidence="2">Uncharacterized protein</fullName>
    </submittedName>
</protein>
<dbReference type="EMBL" id="JABUFE010000003">
    <property type="protein sequence ID" value="NSX54513.1"/>
    <property type="molecule type" value="Genomic_DNA"/>
</dbReference>
<organism evidence="2 3">
    <name type="scientific">Parasulfitobacter algicola</name>
    <dbReference type="NCBI Taxonomy" id="2614809"/>
    <lineage>
        <taxon>Bacteria</taxon>
        <taxon>Pseudomonadati</taxon>
        <taxon>Pseudomonadota</taxon>
        <taxon>Alphaproteobacteria</taxon>
        <taxon>Rhodobacterales</taxon>
        <taxon>Roseobacteraceae</taxon>
        <taxon>Parasulfitobacter</taxon>
    </lineage>
</organism>
<reference evidence="2 3" key="1">
    <citation type="submission" date="2020-06" db="EMBL/GenBank/DDBJ databases">
        <title>Sulfitobacter algicola sp. nov., isolated from green algae.</title>
        <authorList>
            <person name="Wang C."/>
        </authorList>
    </citation>
    <scope>NUCLEOTIDE SEQUENCE [LARGE SCALE GENOMIC DNA]</scope>
    <source>
        <strain evidence="2 3">1151</strain>
    </source>
</reference>
<feature type="transmembrane region" description="Helical" evidence="1">
    <location>
        <begin position="6"/>
        <end position="34"/>
    </location>
</feature>
<dbReference type="Proteomes" id="UP000777935">
    <property type="component" value="Unassembled WGS sequence"/>
</dbReference>
<feature type="transmembrane region" description="Helical" evidence="1">
    <location>
        <begin position="41"/>
        <end position="62"/>
    </location>
</feature>
<keyword evidence="1" id="KW-0812">Transmembrane</keyword>